<dbReference type="Pfam" id="PF10708">
    <property type="entry name" value="DUF2510"/>
    <property type="match status" value="1"/>
</dbReference>
<evidence type="ECO:0000313" key="3">
    <source>
        <dbReference type="EMBL" id="SDH57862.1"/>
    </source>
</evidence>
<evidence type="ECO:0000313" key="4">
    <source>
        <dbReference type="Proteomes" id="UP000198822"/>
    </source>
</evidence>
<reference evidence="4" key="1">
    <citation type="submission" date="2016-10" db="EMBL/GenBank/DDBJ databases">
        <authorList>
            <person name="Varghese N."/>
            <person name="Submissions S."/>
        </authorList>
    </citation>
    <scope>NUCLEOTIDE SEQUENCE [LARGE SCALE GENOMIC DNA]</scope>
    <source>
        <strain evidence="4">DSM 22002</strain>
    </source>
</reference>
<name>A0A1G8DJP6_9MICO</name>
<accession>A0A1G8DJP6</accession>
<keyword evidence="1" id="KW-1133">Transmembrane helix</keyword>
<dbReference type="Proteomes" id="UP000198822">
    <property type="component" value="Chromosome I"/>
</dbReference>
<proteinExistence type="predicted"/>
<organism evidence="3 4">
    <name type="scientific">Agrococcus jejuensis</name>
    <dbReference type="NCBI Taxonomy" id="399736"/>
    <lineage>
        <taxon>Bacteria</taxon>
        <taxon>Bacillati</taxon>
        <taxon>Actinomycetota</taxon>
        <taxon>Actinomycetes</taxon>
        <taxon>Micrococcales</taxon>
        <taxon>Microbacteriaceae</taxon>
        <taxon>Agrococcus</taxon>
    </lineage>
</organism>
<dbReference type="RefSeq" id="WP_092504117.1">
    <property type="nucleotide sequence ID" value="NZ_LT629695.1"/>
</dbReference>
<keyword evidence="1" id="KW-0472">Membrane</keyword>
<keyword evidence="1" id="KW-0812">Transmembrane</keyword>
<evidence type="ECO:0000256" key="1">
    <source>
        <dbReference type="SAM" id="Phobius"/>
    </source>
</evidence>
<dbReference type="OrthoDB" id="5996503at2"/>
<dbReference type="EMBL" id="LT629695">
    <property type="protein sequence ID" value="SDH57862.1"/>
    <property type="molecule type" value="Genomic_DNA"/>
</dbReference>
<feature type="domain" description="DUF2510" evidence="2">
    <location>
        <begin position="9"/>
        <end position="39"/>
    </location>
</feature>
<evidence type="ECO:0000259" key="2">
    <source>
        <dbReference type="Pfam" id="PF10708"/>
    </source>
</evidence>
<feature type="transmembrane region" description="Helical" evidence="1">
    <location>
        <begin position="47"/>
        <end position="67"/>
    </location>
</feature>
<dbReference type="InterPro" id="IPR018929">
    <property type="entry name" value="DUF2510"/>
</dbReference>
<protein>
    <recommendedName>
        <fullName evidence="2">DUF2510 domain-containing protein</fullName>
    </recommendedName>
</protein>
<keyword evidence="4" id="KW-1185">Reference proteome</keyword>
<gene>
    <name evidence="3" type="ORF">SAMN04489720_1672</name>
</gene>
<dbReference type="AlphaFoldDB" id="A0A1G8DJP6"/>
<feature type="transmembrane region" description="Helical" evidence="1">
    <location>
        <begin position="73"/>
        <end position="93"/>
    </location>
</feature>
<sequence length="197" mass="20628">MSAPSNTAPGWYPNAGDAGTRYWDGRRWSGDTRPPRKTFAAQAAHKGWGIGLTIFGGAAVLSSFTGAASSQSASPLTTAVVGIALLAFGVYLLRGAGPTTKSVETRLAAERVDARLASEAEHQRAMAAAQNPGVHHSTTINVHSSEAEAAQIAAISNPETATALQNLQKLLYSRAITDQEFQDAKDRLLGKRDPGSA</sequence>